<dbReference type="RefSeq" id="WP_090483649.1">
    <property type="nucleotide sequence ID" value="NZ_FOUO01000002.1"/>
</dbReference>
<dbReference type="STRING" id="195064.SAMN05421721_102252"/>
<evidence type="ECO:0000256" key="2">
    <source>
        <dbReference type="ARBA" id="ARBA00022932"/>
    </source>
</evidence>
<dbReference type="InterPro" id="IPR027417">
    <property type="entry name" value="P-loop_NTPase"/>
</dbReference>
<reference evidence="5 6" key="1">
    <citation type="submission" date="2016-10" db="EMBL/GenBank/DDBJ databases">
        <authorList>
            <person name="de Groot N.N."/>
        </authorList>
    </citation>
    <scope>NUCLEOTIDE SEQUENCE [LARGE SCALE GENOMIC DNA]</scope>
    <source>
        <strain evidence="5 6">DSM 4180</strain>
    </source>
</reference>
<dbReference type="Pfam" id="PF13177">
    <property type="entry name" value="DNA_pol3_delta2"/>
    <property type="match status" value="1"/>
</dbReference>
<dbReference type="InterPro" id="IPR003593">
    <property type="entry name" value="AAA+_ATPase"/>
</dbReference>
<keyword evidence="6" id="KW-1185">Reference proteome</keyword>
<dbReference type="NCBIfam" id="TIGR00678">
    <property type="entry name" value="holB"/>
    <property type="match status" value="1"/>
</dbReference>
<dbReference type="SMART" id="SM00382">
    <property type="entry name" value="AAA"/>
    <property type="match status" value="1"/>
</dbReference>
<dbReference type="InterPro" id="IPR050238">
    <property type="entry name" value="DNA_Rep/Repair_Clamp_Loader"/>
</dbReference>
<comment type="catalytic activity">
    <reaction evidence="3">
        <text>DNA(n) + a 2'-deoxyribonucleoside 5'-triphosphate = DNA(n+1) + diphosphate</text>
        <dbReference type="Rhea" id="RHEA:22508"/>
        <dbReference type="Rhea" id="RHEA-COMP:17339"/>
        <dbReference type="Rhea" id="RHEA-COMP:17340"/>
        <dbReference type="ChEBI" id="CHEBI:33019"/>
        <dbReference type="ChEBI" id="CHEBI:61560"/>
        <dbReference type="ChEBI" id="CHEBI:173112"/>
        <dbReference type="EC" id="2.7.7.7"/>
    </reaction>
</comment>
<accession>A0A1I4PUA2</accession>
<evidence type="ECO:0000259" key="4">
    <source>
        <dbReference type="SMART" id="SM00382"/>
    </source>
</evidence>
<gene>
    <name evidence="5" type="ORF">SAMN05421721_102252</name>
</gene>
<organism evidence="5 6">
    <name type="scientific">Ectothiorhodospira mobilis</name>
    <dbReference type="NCBI Taxonomy" id="195064"/>
    <lineage>
        <taxon>Bacteria</taxon>
        <taxon>Pseudomonadati</taxon>
        <taxon>Pseudomonadota</taxon>
        <taxon>Gammaproteobacteria</taxon>
        <taxon>Chromatiales</taxon>
        <taxon>Ectothiorhodospiraceae</taxon>
        <taxon>Ectothiorhodospira</taxon>
    </lineage>
</organism>
<evidence type="ECO:0000313" key="6">
    <source>
        <dbReference type="Proteomes" id="UP000199556"/>
    </source>
</evidence>
<dbReference type="SUPFAM" id="SSF52540">
    <property type="entry name" value="P-loop containing nucleoside triphosphate hydrolases"/>
    <property type="match status" value="1"/>
</dbReference>
<dbReference type="GO" id="GO:0009360">
    <property type="term" value="C:DNA polymerase III complex"/>
    <property type="evidence" value="ECO:0007669"/>
    <property type="project" value="TreeGrafter"/>
</dbReference>
<feature type="domain" description="AAA+ ATPase" evidence="4">
    <location>
        <begin position="26"/>
        <end position="172"/>
    </location>
</feature>
<sequence length="341" mass="36274">MTTAAPYPWLEAGWRDLWARVAADRVPQGLMIVGPPGAGKGALAGAYARSLLCSAPGAGGAACGRCHACRMVAAGAHPDLTRVEVQEKRTRILVDQIRELSGFMGLSRSQGAFRIALIEPAEAMGEAAANSLLKTLEEPPPGAVLILVTAHSARLPATIRSRCQIVRAPLPERAKARAWLAGILPEEDLDMALALGGGSPLRARSLAEAGAVEAWRRQLADLLQLLRGRGGIAPLAESLQDAPLSEWVERLHTLCADAVRWHMTGAPGDLSGVAPVRDLQVLADALDLEALFELRDHLLRWRGWVEGNLNPRMALEDMLVTLRTLARPGSGRSSPSAAVAV</sequence>
<dbReference type="PANTHER" id="PTHR11669">
    <property type="entry name" value="REPLICATION FACTOR C / DNA POLYMERASE III GAMMA-TAU SUBUNIT"/>
    <property type="match status" value="1"/>
</dbReference>
<keyword evidence="2" id="KW-0239">DNA-directed DNA polymerase</keyword>
<dbReference type="Gene3D" id="3.40.50.300">
    <property type="entry name" value="P-loop containing nucleotide triphosphate hydrolases"/>
    <property type="match status" value="1"/>
</dbReference>
<proteinExistence type="predicted"/>
<keyword evidence="2" id="KW-0548">Nucleotidyltransferase</keyword>
<dbReference type="OrthoDB" id="9811073at2"/>
<dbReference type="InterPro" id="IPR004622">
    <property type="entry name" value="DNA_pol_HolB"/>
</dbReference>
<dbReference type="EC" id="2.7.7.7" evidence="1"/>
<evidence type="ECO:0000256" key="3">
    <source>
        <dbReference type="ARBA" id="ARBA00049244"/>
    </source>
</evidence>
<dbReference type="GO" id="GO:0006261">
    <property type="term" value="P:DNA-templated DNA replication"/>
    <property type="evidence" value="ECO:0007669"/>
    <property type="project" value="TreeGrafter"/>
</dbReference>
<protein>
    <recommendedName>
        <fullName evidence="1">DNA-directed DNA polymerase</fullName>
        <ecNumber evidence="1">2.7.7.7</ecNumber>
    </recommendedName>
</protein>
<dbReference type="GO" id="GO:0003887">
    <property type="term" value="F:DNA-directed DNA polymerase activity"/>
    <property type="evidence" value="ECO:0007669"/>
    <property type="project" value="UniProtKB-KW"/>
</dbReference>
<evidence type="ECO:0000256" key="1">
    <source>
        <dbReference type="ARBA" id="ARBA00012417"/>
    </source>
</evidence>
<name>A0A1I4PUA2_ECTMO</name>
<dbReference type="GO" id="GO:0008408">
    <property type="term" value="F:3'-5' exonuclease activity"/>
    <property type="evidence" value="ECO:0007669"/>
    <property type="project" value="InterPro"/>
</dbReference>
<dbReference type="AlphaFoldDB" id="A0A1I4PUA2"/>
<evidence type="ECO:0000313" key="5">
    <source>
        <dbReference type="EMBL" id="SFM31368.1"/>
    </source>
</evidence>
<dbReference type="PANTHER" id="PTHR11669:SF8">
    <property type="entry name" value="DNA POLYMERASE III SUBUNIT DELTA"/>
    <property type="match status" value="1"/>
</dbReference>
<dbReference type="EMBL" id="FOUO01000002">
    <property type="protein sequence ID" value="SFM31368.1"/>
    <property type="molecule type" value="Genomic_DNA"/>
</dbReference>
<dbReference type="Proteomes" id="UP000199556">
    <property type="component" value="Unassembled WGS sequence"/>
</dbReference>
<keyword evidence="2" id="KW-0808">Transferase</keyword>